<dbReference type="InterPro" id="IPR007969">
    <property type="entry name" value="DUF732"/>
</dbReference>
<evidence type="ECO:0000313" key="3">
    <source>
        <dbReference type="Proteomes" id="UP001055336"/>
    </source>
</evidence>
<evidence type="ECO:0000313" key="2">
    <source>
        <dbReference type="EMBL" id="UMB68512.1"/>
    </source>
</evidence>
<protein>
    <submittedName>
        <fullName evidence="2">DUF732 domain-containing protein</fullName>
    </submittedName>
</protein>
<evidence type="ECO:0000259" key="1">
    <source>
        <dbReference type="Pfam" id="PF05305"/>
    </source>
</evidence>
<dbReference type="Pfam" id="PF05305">
    <property type="entry name" value="DUF732"/>
    <property type="match status" value="1"/>
</dbReference>
<accession>A0ABY3VJ74</accession>
<feature type="domain" description="DUF732" evidence="1">
    <location>
        <begin position="39"/>
        <end position="108"/>
    </location>
</feature>
<sequence>MGMSLLKNQPLTVRMLVGVGCMITVATAFSIPGDADPSDDNFIDALSHAGIEYGEPGNAMAVGQSICPLLAEPGGSFAAAASGVAHRGMSPQAARMFTAIAIQTYCPDRLSGNGITGVPGV</sequence>
<dbReference type="Proteomes" id="UP001055336">
    <property type="component" value="Chromosome"/>
</dbReference>
<proteinExistence type="predicted"/>
<organism evidence="2 3">
    <name type="scientific">Mycobacterium paraterrae</name>
    <dbReference type="NCBI Taxonomy" id="577492"/>
    <lineage>
        <taxon>Bacteria</taxon>
        <taxon>Bacillati</taxon>
        <taxon>Actinomycetota</taxon>
        <taxon>Actinomycetes</taxon>
        <taxon>Mycobacteriales</taxon>
        <taxon>Mycobacteriaceae</taxon>
        <taxon>Mycobacterium</taxon>
    </lineage>
</organism>
<keyword evidence="3" id="KW-1185">Reference proteome</keyword>
<name>A0ABY3VJ74_9MYCO</name>
<dbReference type="EMBL" id="CP092488">
    <property type="protein sequence ID" value="UMB68512.1"/>
    <property type="molecule type" value="Genomic_DNA"/>
</dbReference>
<reference evidence="2" key="1">
    <citation type="submission" date="2022-08" db="EMBL/GenBank/DDBJ databases">
        <title>Whole genome sequencing of non-tuberculosis mycobacteria type-strains.</title>
        <authorList>
            <person name="Igarashi Y."/>
            <person name="Osugi A."/>
            <person name="Mitarai S."/>
        </authorList>
    </citation>
    <scope>NUCLEOTIDE SEQUENCE</scope>
    <source>
        <strain evidence="2">DSM 45127</strain>
    </source>
</reference>
<gene>
    <name evidence="2" type="ORF">MKK62_19125</name>
</gene>